<gene>
    <name evidence="2" type="ORF">DM860_013421</name>
</gene>
<reference evidence="2 3" key="1">
    <citation type="submission" date="2018-06" db="EMBL/GenBank/DDBJ databases">
        <title>The Genome of Cuscuta australis (Dodder) Provides Insight into the Evolution of Plant Parasitism.</title>
        <authorList>
            <person name="Liu H."/>
        </authorList>
    </citation>
    <scope>NUCLEOTIDE SEQUENCE [LARGE SCALE GENOMIC DNA]</scope>
    <source>
        <strain evidence="3">cv. Yunnan</strain>
        <tissue evidence="2">Vines</tissue>
    </source>
</reference>
<proteinExistence type="predicted"/>
<protein>
    <recommendedName>
        <fullName evidence="4">RecA family profile 1 domain-containing protein</fullName>
    </recommendedName>
</protein>
<dbReference type="PANTHER" id="PTHR46644">
    <property type="entry name" value="DNA REPAIR PROTEIN XRCC2"/>
    <property type="match status" value="1"/>
</dbReference>
<evidence type="ECO:0000313" key="3">
    <source>
        <dbReference type="Proteomes" id="UP000249390"/>
    </source>
</evidence>
<dbReference type="InterPro" id="IPR027417">
    <property type="entry name" value="P-loop_NTPase"/>
</dbReference>
<dbReference type="CDD" id="cd19490">
    <property type="entry name" value="XRCC2"/>
    <property type="match status" value="1"/>
</dbReference>
<evidence type="ECO:0008006" key="4">
    <source>
        <dbReference type="Google" id="ProtNLM"/>
    </source>
</evidence>
<dbReference type="AlphaFoldDB" id="A0A328D199"/>
<dbReference type="Gene3D" id="3.40.50.300">
    <property type="entry name" value="P-loop containing nucleotide triphosphate hydrolases"/>
    <property type="match status" value="1"/>
</dbReference>
<keyword evidence="3" id="KW-1185">Reference proteome</keyword>
<dbReference type="GO" id="GO:0005657">
    <property type="term" value="C:replication fork"/>
    <property type="evidence" value="ECO:0007669"/>
    <property type="project" value="InterPro"/>
</dbReference>
<dbReference type="GO" id="GO:0000724">
    <property type="term" value="P:double-strand break repair via homologous recombination"/>
    <property type="evidence" value="ECO:0007669"/>
    <property type="project" value="InterPro"/>
</dbReference>
<dbReference type="SUPFAM" id="SSF52540">
    <property type="entry name" value="P-loop containing nucleoside triphosphate hydrolases"/>
    <property type="match status" value="1"/>
</dbReference>
<name>A0A328D199_9ASTE</name>
<dbReference type="GO" id="GO:0009536">
    <property type="term" value="C:plastid"/>
    <property type="evidence" value="ECO:0007669"/>
    <property type="project" value="UniProtKB-SubCell"/>
</dbReference>
<dbReference type="EMBL" id="NQVE01000206">
    <property type="protein sequence ID" value="RAL38740.1"/>
    <property type="molecule type" value="Genomic_DNA"/>
</dbReference>
<evidence type="ECO:0000256" key="1">
    <source>
        <dbReference type="ARBA" id="ARBA00004474"/>
    </source>
</evidence>
<sequence>MPSASDWMETDETAKQYLSRLLTDRPFAHLPPPLHRIPLRAGNVVEIVGPSPSAKTQILIQERLLVLVHNIFVCIYLCEYCISTSGRRILKGSIGFQASISCILPKEWKGVHYGGLGRPVVFIDLDCRFDILIFSSSLKQRILEAKGKSIPSIKGAAANMYDNDLVAESMRKFMYIRCYDSIQFLATLKTMHNQLQKGKEAHGIGAYLMIIDSIGAFYWMDRALAFMPRDRGNRKCFSLQGVSETVVQEIKKILLAHPMVVLSTKTVSIEDKYTSNEIVRNVGKCYGQNSLDDLSAKSRCPILSYREYMHLAWQVCIKYLDLNNFLLCQLPLLWTVYLLYDHMHPGFLVA</sequence>
<accession>A0A328D199</accession>
<comment type="subcellular location">
    <subcellularLocation>
        <location evidence="1">Plastid</location>
    </subcellularLocation>
</comment>
<dbReference type="Proteomes" id="UP000249390">
    <property type="component" value="Unassembled WGS sequence"/>
</dbReference>
<comment type="caution">
    <text evidence="2">The sequence shown here is derived from an EMBL/GenBank/DDBJ whole genome shotgun (WGS) entry which is preliminary data.</text>
</comment>
<dbReference type="InterPro" id="IPR030547">
    <property type="entry name" value="XRCC2"/>
</dbReference>
<organism evidence="2 3">
    <name type="scientific">Cuscuta australis</name>
    <dbReference type="NCBI Taxonomy" id="267555"/>
    <lineage>
        <taxon>Eukaryota</taxon>
        <taxon>Viridiplantae</taxon>
        <taxon>Streptophyta</taxon>
        <taxon>Embryophyta</taxon>
        <taxon>Tracheophyta</taxon>
        <taxon>Spermatophyta</taxon>
        <taxon>Magnoliopsida</taxon>
        <taxon>eudicotyledons</taxon>
        <taxon>Gunneridae</taxon>
        <taxon>Pentapetalae</taxon>
        <taxon>asterids</taxon>
        <taxon>lamiids</taxon>
        <taxon>Solanales</taxon>
        <taxon>Convolvulaceae</taxon>
        <taxon>Cuscuteae</taxon>
        <taxon>Cuscuta</taxon>
        <taxon>Cuscuta subgen. Grammica</taxon>
        <taxon>Cuscuta sect. Cleistogrammica</taxon>
    </lineage>
</organism>
<dbReference type="PANTHER" id="PTHR46644:SF2">
    <property type="entry name" value="DNA REPAIR PROTEIN XRCC2"/>
    <property type="match status" value="1"/>
</dbReference>
<evidence type="ECO:0000313" key="2">
    <source>
        <dbReference type="EMBL" id="RAL38740.1"/>
    </source>
</evidence>
<dbReference type="GO" id="GO:0033063">
    <property type="term" value="C:Rad51B-Rad51C-Rad51D-XRCC2 complex"/>
    <property type="evidence" value="ECO:0007669"/>
    <property type="project" value="InterPro"/>
</dbReference>